<dbReference type="GO" id="GO:0003677">
    <property type="term" value="F:DNA binding"/>
    <property type="evidence" value="ECO:0007669"/>
    <property type="project" value="InterPro"/>
</dbReference>
<name>A0A0F9FKJ3_9ZZZZ</name>
<dbReference type="PANTHER" id="PTHR10133">
    <property type="entry name" value="DNA POLYMERASE I"/>
    <property type="match status" value="1"/>
</dbReference>
<dbReference type="InterPro" id="IPR043502">
    <property type="entry name" value="DNA/RNA_pol_sf"/>
</dbReference>
<accession>A0A0F9FKJ3</accession>
<dbReference type="SUPFAM" id="SSF56672">
    <property type="entry name" value="DNA/RNA polymerases"/>
    <property type="match status" value="1"/>
</dbReference>
<dbReference type="PANTHER" id="PTHR10133:SF27">
    <property type="entry name" value="DNA POLYMERASE NU"/>
    <property type="match status" value="1"/>
</dbReference>
<comment type="caution">
    <text evidence="3">The sequence shown here is derived from an EMBL/GenBank/DDBJ whole genome shotgun (WGS) entry which is preliminary data.</text>
</comment>
<protein>
    <recommendedName>
        <fullName evidence="2">DNA-directed DNA polymerase family A palm domain-containing protein</fullName>
    </recommendedName>
</protein>
<dbReference type="AlphaFoldDB" id="A0A0F9FKJ3"/>
<evidence type="ECO:0000259" key="2">
    <source>
        <dbReference type="SMART" id="SM00482"/>
    </source>
</evidence>
<dbReference type="Gene3D" id="3.30.70.370">
    <property type="match status" value="1"/>
</dbReference>
<feature type="non-terminal residue" evidence="3">
    <location>
        <position position="1"/>
    </location>
</feature>
<dbReference type="GO" id="GO:0006261">
    <property type="term" value="P:DNA-templated DNA replication"/>
    <property type="evidence" value="ECO:0007669"/>
    <property type="project" value="InterPro"/>
</dbReference>
<reference evidence="3" key="1">
    <citation type="journal article" date="2015" name="Nature">
        <title>Complex archaea that bridge the gap between prokaryotes and eukaryotes.</title>
        <authorList>
            <person name="Spang A."/>
            <person name="Saw J.H."/>
            <person name="Jorgensen S.L."/>
            <person name="Zaremba-Niedzwiedzka K."/>
            <person name="Martijn J."/>
            <person name="Lind A.E."/>
            <person name="van Eijk R."/>
            <person name="Schleper C."/>
            <person name="Guy L."/>
            <person name="Ettema T.J."/>
        </authorList>
    </citation>
    <scope>NUCLEOTIDE SEQUENCE</scope>
</reference>
<dbReference type="InterPro" id="IPR002298">
    <property type="entry name" value="DNA_polymerase_A"/>
</dbReference>
<evidence type="ECO:0000313" key="3">
    <source>
        <dbReference type="EMBL" id="KKL51602.1"/>
    </source>
</evidence>
<dbReference type="GO" id="GO:0003887">
    <property type="term" value="F:DNA-directed DNA polymerase activity"/>
    <property type="evidence" value="ECO:0007669"/>
    <property type="project" value="InterPro"/>
</dbReference>
<dbReference type="InterPro" id="IPR001098">
    <property type="entry name" value="DNA-dir_DNA_pol_A_palm_dom"/>
</dbReference>
<dbReference type="EMBL" id="LAZR01032191">
    <property type="protein sequence ID" value="KKL51602.1"/>
    <property type="molecule type" value="Genomic_DNA"/>
</dbReference>
<proteinExistence type="predicted"/>
<evidence type="ECO:0000256" key="1">
    <source>
        <dbReference type="ARBA" id="ARBA00022705"/>
    </source>
</evidence>
<organism evidence="3">
    <name type="scientific">marine sediment metagenome</name>
    <dbReference type="NCBI Taxonomy" id="412755"/>
    <lineage>
        <taxon>unclassified sequences</taxon>
        <taxon>metagenomes</taxon>
        <taxon>ecological metagenomes</taxon>
    </lineage>
</organism>
<keyword evidence="1" id="KW-0235">DNA replication</keyword>
<sequence>PNGVKGYLKMVMTALESKVLNDGTGKVILESIAEWKEDGEIHPAALRAKEVLDARQADKEIQDLDKLILAGRFHASFKVIGALSTRMSGADQLNPQGIKKTNEVRGCFPLADLGFTLVGGDFDSFEIIISEAVYKDPKLRADLTAIYTCDCGSDLDCKICKGKGTYRKKIYAIFAQGMFDVSFNDVMVSKKTDNDLYDKGKRGVLGMNYGGTSYTLQTRIGISEELADKTFEDWGKKYPGIEKARKRIKKMFCSMQQPAGRGTQVIWNEPKDYIESLLGFKRYFTLENKICKALYDMAQNPPPSWKNVRIKVKRREHIQTASGAVQSALYAAAFAIQGSNLRAAANHEIQSTGAEITKEVQRAVWNLQPSGVHLWLVLPLNIHDEVLTPCKPELVDKIEEAVNKTVESFRPVVPLIKMDWKKGLTSWAGK</sequence>
<dbReference type="SMART" id="SM00482">
    <property type="entry name" value="POLAc"/>
    <property type="match status" value="1"/>
</dbReference>
<dbReference type="GO" id="GO:0006302">
    <property type="term" value="P:double-strand break repair"/>
    <property type="evidence" value="ECO:0007669"/>
    <property type="project" value="TreeGrafter"/>
</dbReference>
<gene>
    <name evidence="3" type="ORF">LCGC14_2293840</name>
</gene>
<dbReference type="Gene3D" id="1.10.150.20">
    <property type="entry name" value="5' to 3' exonuclease, C-terminal subdomain"/>
    <property type="match status" value="1"/>
</dbReference>
<feature type="domain" description="DNA-directed DNA polymerase family A palm" evidence="2">
    <location>
        <begin position="101"/>
        <end position="394"/>
    </location>
</feature>